<protein>
    <submittedName>
        <fullName evidence="8">Uncharacterized protein</fullName>
    </submittedName>
</protein>
<keyword evidence="6 7" id="KW-0472">Membrane</keyword>
<dbReference type="InParanoid" id="E4XVU5"/>
<keyword evidence="9" id="KW-1185">Reference proteome</keyword>
<proteinExistence type="inferred from homology"/>
<organism evidence="8">
    <name type="scientific">Oikopleura dioica</name>
    <name type="common">Tunicate</name>
    <dbReference type="NCBI Taxonomy" id="34765"/>
    <lineage>
        <taxon>Eukaryota</taxon>
        <taxon>Metazoa</taxon>
        <taxon>Chordata</taxon>
        <taxon>Tunicata</taxon>
        <taxon>Appendicularia</taxon>
        <taxon>Copelata</taxon>
        <taxon>Oikopleuridae</taxon>
        <taxon>Oikopleura</taxon>
    </lineage>
</organism>
<comment type="subcellular location">
    <subcellularLocation>
        <location evidence="1">Membrane</location>
        <topology evidence="1">Multi-pass membrane protein</topology>
    </subcellularLocation>
</comment>
<evidence type="ECO:0000256" key="6">
    <source>
        <dbReference type="ARBA" id="ARBA00023136"/>
    </source>
</evidence>
<gene>
    <name evidence="8" type="ORF">GSOID_T00006747001</name>
</gene>
<keyword evidence="4" id="KW-0130">Cell adhesion</keyword>
<evidence type="ECO:0000256" key="5">
    <source>
        <dbReference type="ARBA" id="ARBA00022989"/>
    </source>
</evidence>
<evidence type="ECO:0000313" key="8">
    <source>
        <dbReference type="EMBL" id="CBY13813.1"/>
    </source>
</evidence>
<name>E4XVU5_OIKDI</name>
<evidence type="ECO:0000256" key="1">
    <source>
        <dbReference type="ARBA" id="ARBA00004141"/>
    </source>
</evidence>
<dbReference type="Pfam" id="PF04923">
    <property type="entry name" value="Ninjurin"/>
    <property type="match status" value="1"/>
</dbReference>
<sequence length="185" mass="20974">MREEIEITPVNYQRARTRANSRDAIEHEISTSAENDFLQRNGKLIATTGFSAALFAQNATVFELGDNIRRLQVCYKISLVQCETDWFIASYIFLSISMILQVAHAFIALYVHNVNVEKEPAHRKLQRLEDCISLVIIIVNFVESFTIRTQISAFHIPTSTDHILKATQPTTLFVNGSVINCINSK</sequence>
<keyword evidence="5 7" id="KW-1133">Transmembrane helix</keyword>
<evidence type="ECO:0000256" key="7">
    <source>
        <dbReference type="SAM" id="Phobius"/>
    </source>
</evidence>
<dbReference type="Proteomes" id="UP000001307">
    <property type="component" value="Unassembled WGS sequence"/>
</dbReference>
<feature type="transmembrane region" description="Helical" evidence="7">
    <location>
        <begin position="86"/>
        <end position="111"/>
    </location>
</feature>
<evidence type="ECO:0000313" key="9">
    <source>
        <dbReference type="Proteomes" id="UP000001307"/>
    </source>
</evidence>
<dbReference type="GO" id="GO:0016020">
    <property type="term" value="C:membrane"/>
    <property type="evidence" value="ECO:0007669"/>
    <property type="project" value="UniProtKB-SubCell"/>
</dbReference>
<dbReference type="EMBL" id="FN653223">
    <property type="protein sequence ID" value="CBY13813.1"/>
    <property type="molecule type" value="Genomic_DNA"/>
</dbReference>
<evidence type="ECO:0000256" key="2">
    <source>
        <dbReference type="ARBA" id="ARBA00008141"/>
    </source>
</evidence>
<reference evidence="8" key="1">
    <citation type="journal article" date="2010" name="Science">
        <title>Plasticity of animal genome architecture unmasked by rapid evolution of a pelagic tunicate.</title>
        <authorList>
            <person name="Denoeud F."/>
            <person name="Henriet S."/>
            <person name="Mungpakdee S."/>
            <person name="Aury J.M."/>
            <person name="Da Silva C."/>
            <person name="Brinkmann H."/>
            <person name="Mikhaleva J."/>
            <person name="Olsen L.C."/>
            <person name="Jubin C."/>
            <person name="Canestro C."/>
            <person name="Bouquet J.M."/>
            <person name="Danks G."/>
            <person name="Poulain J."/>
            <person name="Campsteijn C."/>
            <person name="Adamski M."/>
            <person name="Cross I."/>
            <person name="Yadetie F."/>
            <person name="Muffato M."/>
            <person name="Louis A."/>
            <person name="Butcher S."/>
            <person name="Tsagkogeorga G."/>
            <person name="Konrad A."/>
            <person name="Singh S."/>
            <person name="Jensen M.F."/>
            <person name="Cong E.H."/>
            <person name="Eikeseth-Otteraa H."/>
            <person name="Noel B."/>
            <person name="Anthouard V."/>
            <person name="Porcel B.M."/>
            <person name="Kachouri-Lafond R."/>
            <person name="Nishino A."/>
            <person name="Ugolini M."/>
            <person name="Chourrout P."/>
            <person name="Nishida H."/>
            <person name="Aasland R."/>
            <person name="Huzurbazar S."/>
            <person name="Westhof E."/>
            <person name="Delsuc F."/>
            <person name="Lehrach H."/>
            <person name="Reinhardt R."/>
            <person name="Weissenbach J."/>
            <person name="Roy S.W."/>
            <person name="Artiguenave F."/>
            <person name="Postlethwait J.H."/>
            <person name="Manak J.R."/>
            <person name="Thompson E.M."/>
            <person name="Jaillon O."/>
            <person name="Du Pasquier L."/>
            <person name="Boudinot P."/>
            <person name="Liberles D.A."/>
            <person name="Volff J.N."/>
            <person name="Philippe H."/>
            <person name="Lenhard B."/>
            <person name="Roest Crollius H."/>
            <person name="Wincker P."/>
            <person name="Chourrout D."/>
        </authorList>
    </citation>
    <scope>NUCLEOTIDE SEQUENCE [LARGE SCALE GENOMIC DNA]</scope>
</reference>
<accession>E4XVU5</accession>
<keyword evidence="3 7" id="KW-0812">Transmembrane</keyword>
<dbReference type="GO" id="GO:0007155">
    <property type="term" value="P:cell adhesion"/>
    <property type="evidence" value="ECO:0007669"/>
    <property type="project" value="UniProtKB-KW"/>
</dbReference>
<dbReference type="GO" id="GO:0042246">
    <property type="term" value="P:tissue regeneration"/>
    <property type="evidence" value="ECO:0007669"/>
    <property type="project" value="InterPro"/>
</dbReference>
<comment type="similarity">
    <text evidence="2">Belongs to the ninjurin family.</text>
</comment>
<dbReference type="InterPro" id="IPR007007">
    <property type="entry name" value="Ninjurin"/>
</dbReference>
<evidence type="ECO:0000256" key="3">
    <source>
        <dbReference type="ARBA" id="ARBA00022692"/>
    </source>
</evidence>
<evidence type="ECO:0000256" key="4">
    <source>
        <dbReference type="ARBA" id="ARBA00022889"/>
    </source>
</evidence>
<dbReference type="AlphaFoldDB" id="E4XVU5"/>